<dbReference type="EMBL" id="MU003803">
    <property type="protein sequence ID" value="KAF2720136.1"/>
    <property type="molecule type" value="Genomic_DNA"/>
</dbReference>
<feature type="compositionally biased region" description="Polar residues" evidence="1">
    <location>
        <begin position="23"/>
        <end position="39"/>
    </location>
</feature>
<evidence type="ECO:0000313" key="3">
    <source>
        <dbReference type="EMBL" id="KAF2720136.1"/>
    </source>
</evidence>
<keyword evidence="4" id="KW-1185">Reference proteome</keyword>
<gene>
    <name evidence="3" type="ORF">K431DRAFT_97922</name>
</gene>
<evidence type="ECO:0000256" key="2">
    <source>
        <dbReference type="SAM" id="Phobius"/>
    </source>
</evidence>
<keyword evidence="2" id="KW-0472">Membrane</keyword>
<name>A0A9P4UP62_9PEZI</name>
<feature type="transmembrane region" description="Helical" evidence="2">
    <location>
        <begin position="494"/>
        <end position="515"/>
    </location>
</feature>
<feature type="region of interest" description="Disordered" evidence="1">
    <location>
        <begin position="1"/>
        <end position="43"/>
    </location>
</feature>
<comment type="caution">
    <text evidence="3">The sequence shown here is derived from an EMBL/GenBank/DDBJ whole genome shotgun (WGS) entry which is preliminary data.</text>
</comment>
<keyword evidence="2" id="KW-1133">Transmembrane helix</keyword>
<evidence type="ECO:0000256" key="1">
    <source>
        <dbReference type="SAM" id="MobiDB-lite"/>
    </source>
</evidence>
<feature type="transmembrane region" description="Helical" evidence="2">
    <location>
        <begin position="535"/>
        <end position="559"/>
    </location>
</feature>
<accession>A0A9P4UP62</accession>
<feature type="compositionally biased region" description="Polar residues" evidence="1">
    <location>
        <begin position="1"/>
        <end position="14"/>
    </location>
</feature>
<dbReference type="AlphaFoldDB" id="A0A9P4UP62"/>
<evidence type="ECO:0000313" key="4">
    <source>
        <dbReference type="Proteomes" id="UP000799441"/>
    </source>
</evidence>
<keyword evidence="2" id="KW-0812">Transmembrane</keyword>
<organism evidence="3 4">
    <name type="scientific">Polychaeton citri CBS 116435</name>
    <dbReference type="NCBI Taxonomy" id="1314669"/>
    <lineage>
        <taxon>Eukaryota</taxon>
        <taxon>Fungi</taxon>
        <taxon>Dikarya</taxon>
        <taxon>Ascomycota</taxon>
        <taxon>Pezizomycotina</taxon>
        <taxon>Dothideomycetes</taxon>
        <taxon>Dothideomycetidae</taxon>
        <taxon>Capnodiales</taxon>
        <taxon>Capnodiaceae</taxon>
        <taxon>Polychaeton</taxon>
    </lineage>
</organism>
<reference evidence="3" key="1">
    <citation type="journal article" date="2020" name="Stud. Mycol.">
        <title>101 Dothideomycetes genomes: a test case for predicting lifestyles and emergence of pathogens.</title>
        <authorList>
            <person name="Haridas S."/>
            <person name="Albert R."/>
            <person name="Binder M."/>
            <person name="Bloem J."/>
            <person name="Labutti K."/>
            <person name="Salamov A."/>
            <person name="Andreopoulos B."/>
            <person name="Baker S."/>
            <person name="Barry K."/>
            <person name="Bills G."/>
            <person name="Bluhm B."/>
            <person name="Cannon C."/>
            <person name="Castanera R."/>
            <person name="Culley D."/>
            <person name="Daum C."/>
            <person name="Ezra D."/>
            <person name="Gonzalez J."/>
            <person name="Henrissat B."/>
            <person name="Kuo A."/>
            <person name="Liang C."/>
            <person name="Lipzen A."/>
            <person name="Lutzoni F."/>
            <person name="Magnuson J."/>
            <person name="Mondo S."/>
            <person name="Nolan M."/>
            <person name="Ohm R."/>
            <person name="Pangilinan J."/>
            <person name="Park H.-J."/>
            <person name="Ramirez L."/>
            <person name="Alfaro M."/>
            <person name="Sun H."/>
            <person name="Tritt A."/>
            <person name="Yoshinaga Y."/>
            <person name="Zwiers L.-H."/>
            <person name="Turgeon B."/>
            <person name="Goodwin S."/>
            <person name="Spatafora J."/>
            <person name="Crous P."/>
            <person name="Grigoriev I."/>
        </authorList>
    </citation>
    <scope>NUCLEOTIDE SEQUENCE</scope>
    <source>
        <strain evidence="3">CBS 116435</strain>
    </source>
</reference>
<sequence length="564" mass="62932">MSSRSLHASISLMDSPQDLRLSDSPQRTPQISQHFTSPPRSVRPELFLESIDSQADMMPKGLDYFDDVSSDGIETIDANRASTDIATFLRCHDLEGKQETSKPLEEANRHKYDQSCDDQLAGSYARLSAPFQEPLCSSRTSLCGSAHEPIAKDVPQPSFDTSRKSQPEIARVPHRSADVANLRERSQSEAAQLKTDRILSAHAIAHRITLQALMHEGDELSNTWPGADRSSTLRPGSHFSDVQSHFDQFASPVPQRLRKAEQSPFHISERGVTFPPASYKSPLVYEEEKNRHESQKSAPASVAAYESALRISVKRQHRHSRQRVAFIKIPASKDFTAVKDSPYKTKQLHFRALEFDDATFFRELRRTYKHLVGPWRVFGARSLARVMPTSSVPSTTFAIDGLQKPQSVTAHHRTEIISEEHFRRHFCRPDLGKSRWDFVDWAQRVAAEPTSPNICETRRSQSVSQHRHEMALCEGCAPGCEGVEFVLSWSKWRILLFSGTVMLASMAATLCWVFLGKSTAMVEGDGGFQDAGDRVAAGVLMGIGVMLIGLCTMAGWLGASWLAV</sequence>
<dbReference type="OrthoDB" id="6021743at2759"/>
<proteinExistence type="predicted"/>
<dbReference type="Proteomes" id="UP000799441">
    <property type="component" value="Unassembled WGS sequence"/>
</dbReference>
<protein>
    <submittedName>
        <fullName evidence="3">Uncharacterized protein</fullName>
    </submittedName>
</protein>